<dbReference type="InterPro" id="IPR025867">
    <property type="entry name" value="MnmE_helical"/>
</dbReference>
<dbReference type="SUPFAM" id="SSF52540">
    <property type="entry name" value="P-loop containing nucleoside triphosphate hydrolases"/>
    <property type="match status" value="1"/>
</dbReference>
<feature type="binding site" evidence="8">
    <location>
        <position position="449"/>
    </location>
    <ligand>
        <name>(6S)-5-formyl-5,6,7,8-tetrahydrofolate</name>
        <dbReference type="ChEBI" id="CHEBI:57457"/>
    </ligand>
</feature>
<keyword evidence="4 8" id="KW-0547">Nucleotide-binding</keyword>
<dbReference type="GO" id="GO:0005737">
    <property type="term" value="C:cytoplasm"/>
    <property type="evidence" value="ECO:0007669"/>
    <property type="project" value="UniProtKB-SubCell"/>
</dbReference>
<comment type="caution">
    <text evidence="11">The sequence shown here is derived from an EMBL/GenBank/DDBJ whole genome shotgun (WGS) entry which is preliminary data.</text>
</comment>
<feature type="binding site" evidence="8">
    <location>
        <position position="245"/>
    </location>
    <ligand>
        <name>K(+)</name>
        <dbReference type="ChEBI" id="CHEBI:29103"/>
    </ligand>
</feature>
<feature type="binding site" evidence="8">
    <location>
        <begin position="270"/>
        <end position="273"/>
    </location>
    <ligand>
        <name>GTP</name>
        <dbReference type="ChEBI" id="CHEBI:37565"/>
    </ligand>
</feature>
<dbReference type="Pfam" id="PF12631">
    <property type="entry name" value="MnmE_helical"/>
    <property type="match status" value="1"/>
</dbReference>
<feature type="binding site" evidence="8">
    <location>
        <position position="120"/>
    </location>
    <ligand>
        <name>(6S)-5-formyl-5,6,7,8-tetrahydrofolate</name>
        <dbReference type="ChEBI" id="CHEBI:57457"/>
    </ligand>
</feature>
<keyword evidence="6 8" id="KW-0630">Potassium</keyword>
<dbReference type="CDD" id="cd04164">
    <property type="entry name" value="trmE"/>
    <property type="match status" value="1"/>
</dbReference>
<dbReference type="Pfam" id="PF01926">
    <property type="entry name" value="MMR_HSR1"/>
    <property type="match status" value="1"/>
</dbReference>
<reference evidence="11 12" key="1">
    <citation type="submission" date="2014-11" db="EMBL/GenBank/DDBJ databases">
        <title>A Rickettsiales Symbiont of Amoebae With Ancient Features.</title>
        <authorList>
            <person name="Schulz F."/>
            <person name="Martijn J."/>
            <person name="Wascher F."/>
            <person name="Kostanjsek R."/>
            <person name="Ettema T.J."/>
            <person name="Horn M."/>
        </authorList>
    </citation>
    <scope>NUCLEOTIDE SEQUENCE [LARGE SCALE GENOMIC DNA]</scope>
    <source>
        <strain evidence="11 12">UWC36</strain>
    </source>
</reference>
<feature type="binding site" evidence="8">
    <location>
        <position position="251"/>
    </location>
    <ligand>
        <name>Mg(2+)</name>
        <dbReference type="ChEBI" id="CHEBI:18420"/>
    </ligand>
</feature>
<dbReference type="AlphaFoldDB" id="A0A0C1QKZ0"/>
<dbReference type="PANTHER" id="PTHR42714">
    <property type="entry name" value="TRNA MODIFICATION GTPASE GTPBP3"/>
    <property type="match status" value="1"/>
</dbReference>
<evidence type="ECO:0000256" key="6">
    <source>
        <dbReference type="ARBA" id="ARBA00022958"/>
    </source>
</evidence>
<evidence type="ECO:0000256" key="7">
    <source>
        <dbReference type="ARBA" id="ARBA00023134"/>
    </source>
</evidence>
<keyword evidence="8" id="KW-0963">Cytoplasm</keyword>
<dbReference type="PRINTS" id="PR00449">
    <property type="entry name" value="RASTRNSFRMNG"/>
</dbReference>
<feature type="binding site" evidence="8">
    <location>
        <position position="80"/>
    </location>
    <ligand>
        <name>(6S)-5-formyl-5,6,7,8-tetrahydrofolate</name>
        <dbReference type="ChEBI" id="CHEBI:57457"/>
    </ligand>
</feature>
<dbReference type="EC" id="3.6.-.-" evidence="8"/>
<dbReference type="STRING" id="86105.NF27_BK00850"/>
<dbReference type="RefSeq" id="WP_039454756.1">
    <property type="nucleotide sequence ID" value="NZ_JSWE01000036.1"/>
</dbReference>
<protein>
    <recommendedName>
        <fullName evidence="8">tRNA modification GTPase MnmE</fullName>
        <ecNumber evidence="8">3.6.-.-</ecNumber>
    </recommendedName>
</protein>
<comment type="similarity">
    <text evidence="1 8 9">Belongs to the TRAFAC class TrmE-Era-EngA-EngB-Septin-like GTPase superfamily. TrmE GTPase family.</text>
</comment>
<keyword evidence="12" id="KW-1185">Reference proteome</keyword>
<dbReference type="HAMAP" id="MF_00379">
    <property type="entry name" value="GTPase_MnmE"/>
    <property type="match status" value="1"/>
</dbReference>
<evidence type="ECO:0000259" key="10">
    <source>
        <dbReference type="PROSITE" id="PS51709"/>
    </source>
</evidence>
<dbReference type="NCBIfam" id="NF003661">
    <property type="entry name" value="PRK05291.1-3"/>
    <property type="match status" value="1"/>
</dbReference>
<comment type="subunit">
    <text evidence="8">Homodimer. Heterotetramer of two MnmE and two MnmG subunits.</text>
</comment>
<dbReference type="PATRIC" id="fig|86105.3.peg.162"/>
<feature type="binding site" evidence="8">
    <location>
        <begin position="226"/>
        <end position="231"/>
    </location>
    <ligand>
        <name>GTP</name>
        <dbReference type="ChEBI" id="CHEBI:37565"/>
    </ligand>
</feature>
<sequence>MTDTIFALATLMGKSGVSVIRISGEHALSALHALGFIKKPTPNHGYFSKLFIPNTLDLLDEGIVLYFKAPHSFTGEDIIELQLHGSIAVISDTINALSQLPYLRPAEAGEFAKRAFMNNKLDLTKAEGLSLLIDAETSIQRKLAINQLQGNLETLYEGWRKELILILAKIEAYIDFPDDDIPTSAITEATEAINNLIGKIERHVSDDKRGEILFKGIHVAIIGAPNVGKSSLLNLIAKRDVAIVSNIAGTTRDVIEVKINLEGYPVTFFDTAGIRETEDVIESEGVKRSLSTLESADIVIFVCDDILNLDATNLLNNLQDPGSTILLLNKVDILDYSSQKYFPSFNLPPNHILEISVKTGYGMENFFDILLKNIKDKYNPSSEPVITKARYRKALQECVTYLKQFSDIKTLELAAEDLRTAAYFIGTITGRVDVEEVLDEIFSNFCIGK</sequence>
<dbReference type="Gene3D" id="1.20.120.430">
    <property type="entry name" value="tRNA modification GTPase MnmE domain 2"/>
    <property type="match status" value="1"/>
</dbReference>
<proteinExistence type="inferred from homology"/>
<feature type="binding site" evidence="8">
    <location>
        <position position="230"/>
    </location>
    <ligand>
        <name>Mg(2+)</name>
        <dbReference type="ChEBI" id="CHEBI:18420"/>
    </ligand>
</feature>
<dbReference type="GO" id="GO:0003924">
    <property type="term" value="F:GTPase activity"/>
    <property type="evidence" value="ECO:0007669"/>
    <property type="project" value="UniProtKB-UniRule"/>
</dbReference>
<dbReference type="Gene3D" id="3.40.50.300">
    <property type="entry name" value="P-loop containing nucleotide triphosphate hydrolases"/>
    <property type="match status" value="1"/>
</dbReference>
<dbReference type="InterPro" id="IPR027266">
    <property type="entry name" value="TrmE/GcvT-like"/>
</dbReference>
<comment type="cofactor">
    <cofactor evidence="8">
        <name>K(+)</name>
        <dbReference type="ChEBI" id="CHEBI:29103"/>
    </cofactor>
    <text evidence="8">Binds 1 potassium ion per subunit.</text>
</comment>
<dbReference type="GO" id="GO:0005525">
    <property type="term" value="F:GTP binding"/>
    <property type="evidence" value="ECO:0007669"/>
    <property type="project" value="UniProtKB-UniRule"/>
</dbReference>
<evidence type="ECO:0000313" key="11">
    <source>
        <dbReference type="EMBL" id="KIE06164.1"/>
    </source>
</evidence>
<dbReference type="InterPro" id="IPR005225">
    <property type="entry name" value="Small_GTP-bd"/>
</dbReference>
<evidence type="ECO:0000256" key="4">
    <source>
        <dbReference type="ARBA" id="ARBA00022741"/>
    </source>
</evidence>
<dbReference type="InterPro" id="IPR027368">
    <property type="entry name" value="MnmE_dom2"/>
</dbReference>
<comment type="caution">
    <text evidence="8">Lacks conserved residue(s) required for the propagation of feature annotation.</text>
</comment>
<dbReference type="InterPro" id="IPR004520">
    <property type="entry name" value="GTPase_MnmE"/>
</dbReference>
<comment type="subcellular location">
    <subcellularLocation>
        <location evidence="8">Cytoplasm</location>
    </subcellularLocation>
</comment>
<evidence type="ECO:0000256" key="3">
    <source>
        <dbReference type="ARBA" id="ARBA00022723"/>
    </source>
</evidence>
<dbReference type="InterPro" id="IPR018948">
    <property type="entry name" value="GTP-bd_TrmE_N"/>
</dbReference>
<evidence type="ECO:0000256" key="2">
    <source>
        <dbReference type="ARBA" id="ARBA00022694"/>
    </source>
</evidence>
<keyword evidence="7 8" id="KW-0342">GTP-binding</keyword>
<feature type="domain" description="TrmE-type G" evidence="10">
    <location>
        <begin position="216"/>
        <end position="379"/>
    </location>
</feature>
<name>A0A0C1QKZ0_9RICK</name>
<dbReference type="PROSITE" id="PS51709">
    <property type="entry name" value="G_TRME"/>
    <property type="match status" value="1"/>
</dbReference>
<feature type="binding site" evidence="8">
    <location>
        <position position="226"/>
    </location>
    <ligand>
        <name>K(+)</name>
        <dbReference type="ChEBI" id="CHEBI:29103"/>
    </ligand>
</feature>
<dbReference type="GO" id="GO:0046872">
    <property type="term" value="F:metal ion binding"/>
    <property type="evidence" value="ECO:0007669"/>
    <property type="project" value="UniProtKB-KW"/>
</dbReference>
<dbReference type="SUPFAM" id="SSF116878">
    <property type="entry name" value="TrmE connector domain"/>
    <property type="match status" value="1"/>
</dbReference>
<dbReference type="OrthoDB" id="9805918at2"/>
<keyword evidence="8" id="KW-0460">Magnesium</keyword>
<organism evidence="11 12">
    <name type="scientific">Candidatus Jidaibacter acanthamoebae</name>
    <dbReference type="NCBI Taxonomy" id="86105"/>
    <lineage>
        <taxon>Bacteria</taxon>
        <taxon>Pseudomonadati</taxon>
        <taxon>Pseudomonadota</taxon>
        <taxon>Alphaproteobacteria</taxon>
        <taxon>Rickettsiales</taxon>
        <taxon>Candidatus Midichloriaceae</taxon>
        <taxon>Candidatus Jidaibacter</taxon>
    </lineage>
</organism>
<dbReference type="Proteomes" id="UP000031258">
    <property type="component" value="Unassembled WGS sequence"/>
</dbReference>
<evidence type="ECO:0000256" key="5">
    <source>
        <dbReference type="ARBA" id="ARBA00022801"/>
    </source>
</evidence>
<feature type="binding site" evidence="8">
    <location>
        <position position="250"/>
    </location>
    <ligand>
        <name>K(+)</name>
        <dbReference type="ChEBI" id="CHEBI:29103"/>
    </ligand>
</feature>
<evidence type="ECO:0000256" key="9">
    <source>
        <dbReference type="RuleBase" id="RU003313"/>
    </source>
</evidence>
<keyword evidence="2 8" id="KW-0819">tRNA processing</keyword>
<comment type="function">
    <text evidence="8">Exhibits a very high intrinsic GTPase hydrolysis rate. Involved in the addition of a carboxymethylaminomethyl (cmnm) group at the wobble position (U34) of certain tRNAs, forming tRNA-cmnm(5)s(2)U34.</text>
</comment>
<dbReference type="GO" id="GO:0002098">
    <property type="term" value="P:tRNA wobble uridine modification"/>
    <property type="evidence" value="ECO:0007669"/>
    <property type="project" value="TreeGrafter"/>
</dbReference>
<gene>
    <name evidence="11" type="primary">mnmE_2</name>
    <name evidence="8" type="synonym">mnmE</name>
    <name evidence="8" type="synonym">trmE</name>
    <name evidence="11" type="ORF">NF27_BK00850</name>
</gene>
<evidence type="ECO:0000256" key="8">
    <source>
        <dbReference type="HAMAP-Rule" id="MF_00379"/>
    </source>
</evidence>
<evidence type="ECO:0000313" key="12">
    <source>
        <dbReference type="Proteomes" id="UP000031258"/>
    </source>
</evidence>
<dbReference type="Pfam" id="PF10396">
    <property type="entry name" value="TrmE_N"/>
    <property type="match status" value="1"/>
</dbReference>
<dbReference type="GO" id="GO:0030488">
    <property type="term" value="P:tRNA methylation"/>
    <property type="evidence" value="ECO:0007669"/>
    <property type="project" value="TreeGrafter"/>
</dbReference>
<dbReference type="InterPro" id="IPR031168">
    <property type="entry name" value="G_TrmE"/>
</dbReference>
<feature type="binding site" evidence="8">
    <location>
        <position position="21"/>
    </location>
    <ligand>
        <name>(6S)-5-formyl-5,6,7,8-tetrahydrofolate</name>
        <dbReference type="ChEBI" id="CHEBI:57457"/>
    </ligand>
</feature>
<accession>A0A0C1QKZ0</accession>
<dbReference type="FunFam" id="3.30.1360.120:FF:000007">
    <property type="entry name" value="tRNA modification GTPase GTPBP3, mitochondrial"/>
    <property type="match status" value="1"/>
</dbReference>
<dbReference type="CDD" id="cd14858">
    <property type="entry name" value="TrmE_N"/>
    <property type="match status" value="1"/>
</dbReference>
<evidence type="ECO:0000256" key="1">
    <source>
        <dbReference type="ARBA" id="ARBA00011043"/>
    </source>
</evidence>
<feature type="binding site" evidence="8">
    <location>
        <position position="247"/>
    </location>
    <ligand>
        <name>K(+)</name>
        <dbReference type="ChEBI" id="CHEBI:29103"/>
    </ligand>
</feature>
<feature type="binding site" evidence="8">
    <location>
        <begin position="245"/>
        <end position="251"/>
    </location>
    <ligand>
        <name>GTP</name>
        <dbReference type="ChEBI" id="CHEBI:37565"/>
    </ligand>
</feature>
<keyword evidence="5 8" id="KW-0378">Hydrolase</keyword>
<dbReference type="InterPro" id="IPR027417">
    <property type="entry name" value="P-loop_NTPase"/>
</dbReference>
<dbReference type="NCBIfam" id="TIGR00231">
    <property type="entry name" value="small_GTP"/>
    <property type="match status" value="1"/>
</dbReference>
<dbReference type="InterPro" id="IPR006073">
    <property type="entry name" value="GTP-bd"/>
</dbReference>
<dbReference type="NCBIfam" id="TIGR00450">
    <property type="entry name" value="mnmE_trmE_thdF"/>
    <property type="match status" value="1"/>
</dbReference>
<keyword evidence="3 8" id="KW-0479">Metal-binding</keyword>
<dbReference type="Gene3D" id="3.30.1360.120">
    <property type="entry name" value="Probable tRNA modification gtpase trme, domain 1"/>
    <property type="match status" value="1"/>
</dbReference>
<dbReference type="PANTHER" id="PTHR42714:SF2">
    <property type="entry name" value="TRNA MODIFICATION GTPASE GTPBP3, MITOCHONDRIAL"/>
    <property type="match status" value="1"/>
</dbReference>
<dbReference type="EMBL" id="JSWE01000036">
    <property type="protein sequence ID" value="KIE06164.1"/>
    <property type="molecule type" value="Genomic_DNA"/>
</dbReference>